<feature type="signal peptide" evidence="1">
    <location>
        <begin position="1"/>
        <end position="23"/>
    </location>
</feature>
<evidence type="ECO:0000256" key="1">
    <source>
        <dbReference type="SAM" id="SignalP"/>
    </source>
</evidence>
<dbReference type="EMBL" id="QKZR01000008">
    <property type="protein sequence ID" value="PZX36796.1"/>
    <property type="molecule type" value="Genomic_DNA"/>
</dbReference>
<keyword evidence="4" id="KW-1185">Reference proteome</keyword>
<protein>
    <submittedName>
        <fullName evidence="3">SH3 domain-containing protein</fullName>
    </submittedName>
</protein>
<dbReference type="Pfam" id="PF08239">
    <property type="entry name" value="SH3_3"/>
    <property type="match status" value="1"/>
</dbReference>
<reference evidence="3 4" key="1">
    <citation type="submission" date="2018-06" db="EMBL/GenBank/DDBJ databases">
        <title>Genomic Encyclopedia of Archaeal and Bacterial Type Strains, Phase II (KMG-II): from individual species to whole genera.</title>
        <authorList>
            <person name="Goeker M."/>
        </authorList>
    </citation>
    <scope>NUCLEOTIDE SEQUENCE [LARGE SCALE GENOMIC DNA]</scope>
    <source>
        <strain evidence="3 4">DSM 17205</strain>
    </source>
</reference>
<name>A0ABX5PTY0_9FLAO</name>
<dbReference type="Proteomes" id="UP000248584">
    <property type="component" value="Unassembled WGS sequence"/>
</dbReference>
<keyword evidence="1" id="KW-0732">Signal</keyword>
<feature type="domain" description="SH3b" evidence="2">
    <location>
        <begin position="37"/>
        <end position="110"/>
    </location>
</feature>
<sequence>MYNSSVMKYIYYLFLFFSMVSIAQPETAHWNDQIPDAGKSYVTYGDNLSLREAPNTDSKKIAVLPIHTKVEVLEVDENTIKVFNRETPWIKVKVGNEEGYIASGYLALRSIELAEGSYLIYTRKQDAKNKYSQSVAFRYVTNKGYTELGDFVIGNNSFDVRLLGDKGLKGIDEVIQINYLGESCGEESGRSYLVWDQKNQTLQSLGTFSSIGDGGMYHMSEDLIFPVDAGGIENTIIYNGEEGESTGDGANDYVTVTRSKKITWVKGKTKLPIKSFDYKN</sequence>
<organism evidence="3 4">
    <name type="scientific">Nonlabens dokdonensis</name>
    <dbReference type="NCBI Taxonomy" id="328515"/>
    <lineage>
        <taxon>Bacteria</taxon>
        <taxon>Pseudomonadati</taxon>
        <taxon>Bacteroidota</taxon>
        <taxon>Flavobacteriia</taxon>
        <taxon>Flavobacteriales</taxon>
        <taxon>Flavobacteriaceae</taxon>
        <taxon>Nonlabens</taxon>
    </lineage>
</organism>
<evidence type="ECO:0000259" key="2">
    <source>
        <dbReference type="PROSITE" id="PS51781"/>
    </source>
</evidence>
<evidence type="ECO:0000313" key="3">
    <source>
        <dbReference type="EMBL" id="PZX36796.1"/>
    </source>
</evidence>
<gene>
    <name evidence="3" type="ORF">LX97_03258</name>
</gene>
<feature type="chain" id="PRO_5046640613" evidence="1">
    <location>
        <begin position="24"/>
        <end position="280"/>
    </location>
</feature>
<dbReference type="PROSITE" id="PS51781">
    <property type="entry name" value="SH3B"/>
    <property type="match status" value="1"/>
</dbReference>
<dbReference type="SMART" id="SM00287">
    <property type="entry name" value="SH3b"/>
    <property type="match status" value="1"/>
</dbReference>
<dbReference type="Gene3D" id="2.30.30.40">
    <property type="entry name" value="SH3 Domains"/>
    <property type="match status" value="1"/>
</dbReference>
<proteinExistence type="predicted"/>
<dbReference type="InterPro" id="IPR003646">
    <property type="entry name" value="SH3-like_bac-type"/>
</dbReference>
<comment type="caution">
    <text evidence="3">The sequence shown here is derived from an EMBL/GenBank/DDBJ whole genome shotgun (WGS) entry which is preliminary data.</text>
</comment>
<accession>A0ABX5PTY0</accession>
<evidence type="ECO:0000313" key="4">
    <source>
        <dbReference type="Proteomes" id="UP000248584"/>
    </source>
</evidence>